<dbReference type="Gene3D" id="3.30.420.10">
    <property type="entry name" value="Ribonuclease H-like superfamily/Ribonuclease H"/>
    <property type="match status" value="1"/>
</dbReference>
<dbReference type="GO" id="GO:0000175">
    <property type="term" value="F:3'-5'-RNA exonuclease activity"/>
    <property type="evidence" value="ECO:0007669"/>
    <property type="project" value="InterPro"/>
</dbReference>
<dbReference type="OrthoDB" id="5775694at2759"/>
<organism evidence="5 6">
    <name type="scientific">Caenorhabditis nigoni</name>
    <dbReference type="NCBI Taxonomy" id="1611254"/>
    <lineage>
        <taxon>Eukaryota</taxon>
        <taxon>Metazoa</taxon>
        <taxon>Ecdysozoa</taxon>
        <taxon>Nematoda</taxon>
        <taxon>Chromadorea</taxon>
        <taxon>Rhabditida</taxon>
        <taxon>Rhabditina</taxon>
        <taxon>Rhabditomorpha</taxon>
        <taxon>Rhabditoidea</taxon>
        <taxon>Rhabditidae</taxon>
        <taxon>Peloderinae</taxon>
        <taxon>Caenorhabditis</taxon>
    </lineage>
</organism>
<dbReference type="Pfam" id="PF00929">
    <property type="entry name" value="RNase_T"/>
    <property type="match status" value="1"/>
</dbReference>
<keyword evidence="1" id="KW-0540">Nuclease</keyword>
<feature type="domain" description="Exonuclease" evidence="4">
    <location>
        <begin position="11"/>
        <end position="209"/>
    </location>
</feature>
<keyword evidence="2" id="KW-0378">Hydrolase</keyword>
<dbReference type="Proteomes" id="UP000230233">
    <property type="component" value="Unassembled WGS sequence"/>
</dbReference>
<protein>
    <recommendedName>
        <fullName evidence="4">Exonuclease domain-containing protein</fullName>
    </recommendedName>
</protein>
<sequence>MSSEYRCTLEDLLIIDFETTCEENVFDHPVEIIQIGVVVLNIKDKVIQQQSFKLQREDIVFDKLVKPVVNPILSQHCIELTGIQQNDVDKAETFSVVYQHFLAWLKEHKFDERKFAFVCDGRQDMWRLAQYQFLLIKENFPAIFRQWINMNKIFQDVAKEKYLSIAGRSNLQKMSNFFEIEFEGHAHNAIDDVKFLAKVTKKILDTGRFVNVNETLNCISGWRNVPENVDPNWKSDMHKTHKVIARVLPLASVKRRRAYDPAEDYGICLFCKKSTIDTCVGGVHKQYPADLYSQIKEPFDFATVAGLKRE</sequence>
<accession>A0A2G5SFI8</accession>
<dbReference type="PANTHER" id="PTHR23044:SF4">
    <property type="entry name" value="CELL DEATH-RELATED NUCLEASE 4"/>
    <property type="match status" value="1"/>
</dbReference>
<dbReference type="InterPro" id="IPR036397">
    <property type="entry name" value="RNaseH_sf"/>
</dbReference>
<dbReference type="InterPro" id="IPR012337">
    <property type="entry name" value="RNaseH-like_sf"/>
</dbReference>
<evidence type="ECO:0000313" key="5">
    <source>
        <dbReference type="EMBL" id="PIC13651.1"/>
    </source>
</evidence>
<dbReference type="SMART" id="SM00479">
    <property type="entry name" value="EXOIII"/>
    <property type="match status" value="1"/>
</dbReference>
<dbReference type="InterPro" id="IPR051274">
    <property type="entry name" value="3-5_Exoribonuclease"/>
</dbReference>
<dbReference type="GO" id="GO:0003676">
    <property type="term" value="F:nucleic acid binding"/>
    <property type="evidence" value="ECO:0007669"/>
    <property type="project" value="InterPro"/>
</dbReference>
<evidence type="ECO:0000256" key="3">
    <source>
        <dbReference type="ARBA" id="ARBA00022839"/>
    </source>
</evidence>
<evidence type="ECO:0000259" key="4">
    <source>
        <dbReference type="SMART" id="SM00479"/>
    </source>
</evidence>
<dbReference type="STRING" id="1611254.A0A2G5SFI8"/>
<gene>
    <name evidence="5" type="ORF">B9Z55_027529</name>
</gene>
<evidence type="ECO:0000256" key="2">
    <source>
        <dbReference type="ARBA" id="ARBA00022801"/>
    </source>
</evidence>
<reference evidence="6" key="1">
    <citation type="submission" date="2017-10" db="EMBL/GenBank/DDBJ databases">
        <title>Rapid genome shrinkage in a self-fertile nematode reveals novel sperm competition proteins.</title>
        <authorList>
            <person name="Yin D."/>
            <person name="Schwarz E.M."/>
            <person name="Thomas C.G."/>
            <person name="Felde R.L."/>
            <person name="Korf I.F."/>
            <person name="Cutter A.D."/>
            <person name="Schartner C.M."/>
            <person name="Ralston E.J."/>
            <person name="Meyer B.J."/>
            <person name="Haag E.S."/>
        </authorList>
    </citation>
    <scope>NUCLEOTIDE SEQUENCE [LARGE SCALE GENOMIC DNA]</scope>
    <source>
        <strain evidence="6">JU1422</strain>
    </source>
</reference>
<dbReference type="SUPFAM" id="SSF53098">
    <property type="entry name" value="Ribonuclease H-like"/>
    <property type="match status" value="1"/>
</dbReference>
<name>A0A2G5SFI8_9PELO</name>
<dbReference type="CDD" id="cd06133">
    <property type="entry name" value="ERI-1_3'hExo_like"/>
    <property type="match status" value="1"/>
</dbReference>
<dbReference type="FunFam" id="3.30.420.10:FF:000157">
    <property type="entry name" value="Cell death-related nuclease 4"/>
    <property type="match status" value="1"/>
</dbReference>
<dbReference type="PANTHER" id="PTHR23044">
    <property type="entry name" value="3'-5' EXONUCLEASE ERI1-RELATED"/>
    <property type="match status" value="1"/>
</dbReference>
<keyword evidence="3" id="KW-0269">Exonuclease</keyword>
<keyword evidence="6" id="KW-1185">Reference proteome</keyword>
<comment type="caution">
    <text evidence="5">The sequence shown here is derived from an EMBL/GenBank/DDBJ whole genome shotgun (WGS) entry which is preliminary data.</text>
</comment>
<dbReference type="InterPro" id="IPR013520">
    <property type="entry name" value="Ribonucl_H"/>
</dbReference>
<dbReference type="AlphaFoldDB" id="A0A2G5SFI8"/>
<evidence type="ECO:0000256" key="1">
    <source>
        <dbReference type="ARBA" id="ARBA00022722"/>
    </source>
</evidence>
<dbReference type="InterPro" id="IPR047201">
    <property type="entry name" value="ERI-1_3'hExo-like"/>
</dbReference>
<evidence type="ECO:0000313" key="6">
    <source>
        <dbReference type="Proteomes" id="UP000230233"/>
    </source>
</evidence>
<dbReference type="GO" id="GO:0005737">
    <property type="term" value="C:cytoplasm"/>
    <property type="evidence" value="ECO:0007669"/>
    <property type="project" value="TreeGrafter"/>
</dbReference>
<dbReference type="EMBL" id="PDUG01000011">
    <property type="protein sequence ID" value="PIC13651.1"/>
    <property type="molecule type" value="Genomic_DNA"/>
</dbReference>
<proteinExistence type="predicted"/>